<reference evidence="2" key="1">
    <citation type="submission" date="2017-03" db="EMBL/GenBank/DDBJ databases">
        <title>Phytopthora megakarya and P. palmivora, two closely related causual agents of cacao black pod achieved similar genome size and gene model numbers by different mechanisms.</title>
        <authorList>
            <person name="Ali S."/>
            <person name="Shao J."/>
            <person name="Larry D.J."/>
            <person name="Kronmiller B."/>
            <person name="Shen D."/>
            <person name="Strem M.D."/>
            <person name="Melnick R.L."/>
            <person name="Guiltinan M.J."/>
            <person name="Tyler B.M."/>
            <person name="Meinhardt L.W."/>
            <person name="Bailey B.A."/>
        </authorList>
    </citation>
    <scope>NUCLEOTIDE SEQUENCE [LARGE SCALE GENOMIC DNA]</scope>
    <source>
        <strain evidence="2">zdho120</strain>
    </source>
</reference>
<accession>A0A225UHR8</accession>
<dbReference type="AlphaFoldDB" id="A0A225UHR8"/>
<sequence length="84" mass="9563">RRYCETDDTEGLAGELHSWYRGKFVDSKIVQFNGDVGGYWSFVSDIRKQSKLLKLAAVIRSIDVNTLTCEMFFSELAAIHTAKK</sequence>
<proteinExistence type="predicted"/>
<protein>
    <recommendedName>
        <fullName evidence="3">HAT C-terminal dimerisation domain-containing protein</fullName>
    </recommendedName>
</protein>
<evidence type="ECO:0008006" key="3">
    <source>
        <dbReference type="Google" id="ProtNLM"/>
    </source>
</evidence>
<comment type="caution">
    <text evidence="1">The sequence shown here is derived from an EMBL/GenBank/DDBJ whole genome shotgun (WGS) entry which is preliminary data.</text>
</comment>
<dbReference type="Proteomes" id="UP000198211">
    <property type="component" value="Unassembled WGS sequence"/>
</dbReference>
<dbReference type="EMBL" id="NBNE01018702">
    <property type="protein sequence ID" value="OWY92146.1"/>
    <property type="molecule type" value="Genomic_DNA"/>
</dbReference>
<name>A0A225UHR8_9STRA</name>
<evidence type="ECO:0000313" key="2">
    <source>
        <dbReference type="Proteomes" id="UP000198211"/>
    </source>
</evidence>
<organism evidence="1 2">
    <name type="scientific">Phytophthora megakarya</name>
    <dbReference type="NCBI Taxonomy" id="4795"/>
    <lineage>
        <taxon>Eukaryota</taxon>
        <taxon>Sar</taxon>
        <taxon>Stramenopiles</taxon>
        <taxon>Oomycota</taxon>
        <taxon>Peronosporomycetes</taxon>
        <taxon>Peronosporales</taxon>
        <taxon>Peronosporaceae</taxon>
        <taxon>Phytophthora</taxon>
    </lineage>
</organism>
<dbReference type="OrthoDB" id="91442at2759"/>
<evidence type="ECO:0000313" key="1">
    <source>
        <dbReference type="EMBL" id="OWY92146.1"/>
    </source>
</evidence>
<keyword evidence="2" id="KW-1185">Reference proteome</keyword>
<feature type="non-terminal residue" evidence="1">
    <location>
        <position position="1"/>
    </location>
</feature>
<gene>
    <name evidence="1" type="ORF">PHMEG_00038969</name>
</gene>